<gene>
    <name evidence="6" type="ORF">RN001_010627</name>
</gene>
<dbReference type="InterPro" id="IPR004367">
    <property type="entry name" value="Cyclin_C-dom"/>
</dbReference>
<dbReference type="Gene3D" id="1.10.472.10">
    <property type="entry name" value="Cyclin-like"/>
    <property type="match status" value="2"/>
</dbReference>
<evidence type="ECO:0000313" key="6">
    <source>
        <dbReference type="EMBL" id="KAK4878121.1"/>
    </source>
</evidence>
<reference evidence="7" key="1">
    <citation type="submission" date="2023-01" db="EMBL/GenBank/DDBJ databases">
        <title>Key to firefly adult light organ development and bioluminescence: homeobox transcription factors regulate luciferase expression and transportation to peroxisome.</title>
        <authorList>
            <person name="Fu X."/>
        </authorList>
    </citation>
    <scope>NUCLEOTIDE SEQUENCE [LARGE SCALE GENOMIC DNA]</scope>
</reference>
<dbReference type="SUPFAM" id="SSF47954">
    <property type="entry name" value="Cyclin-like"/>
    <property type="match status" value="2"/>
</dbReference>
<dbReference type="SMART" id="SM00385">
    <property type="entry name" value="CYCLIN"/>
    <property type="match status" value="2"/>
</dbReference>
<dbReference type="FunFam" id="1.10.472.10:FF:000031">
    <property type="entry name" value="cyclin-L1-1-like isoform X1"/>
    <property type="match status" value="1"/>
</dbReference>
<sequence>MGSNKSDITTVVIKNNTKPYGKIVLTLKNQLLPEDKLETTPSQSDGLENEIETDLRIYGCELIQTAGILLKLPQVAMATGQVLLQRFYYSKSLVRHPVEQTAMACICLASKIEEAPRRVRDVINVFTHIRQVTSNKPLTPVVLDNNYIQLKNQVIKAERRVLKELGFCVHIKHPHKIIVMYLQVLGYEKHQQLMQYSWNYMNDSLRTDVFVRYQPETVACACIYLTARKLKLPLPKSPAWFSLFGVTEQEIRDVSLRILRLYARPKINVEALERKIEELCRKYQDAKMKARGNSGNNTPNNNSPSSPSTQKSSGAHNAWGGFISRSGSHIVPIAEKRSRSKSGSHSPVGKHHKRSKKHARSRSRTPSRNHKKGHKRRASYSRSRSNSPHTKPSRKIRDKRRSRSISNEKEPKNERYIDRYDKHEKNDRYEKEKYNNKEDKYNSKEDRYNCKEDRDRDRYADKDRYDDKIDRKERHEKNDKKYEKDRDEKYRDDRHSNRDEKDRYKKVKHRDDDKERDRSKDRRR</sequence>
<evidence type="ECO:0000259" key="4">
    <source>
        <dbReference type="SMART" id="SM00385"/>
    </source>
</evidence>
<organism evidence="6 7">
    <name type="scientific">Aquatica leii</name>
    <dbReference type="NCBI Taxonomy" id="1421715"/>
    <lineage>
        <taxon>Eukaryota</taxon>
        <taxon>Metazoa</taxon>
        <taxon>Ecdysozoa</taxon>
        <taxon>Arthropoda</taxon>
        <taxon>Hexapoda</taxon>
        <taxon>Insecta</taxon>
        <taxon>Pterygota</taxon>
        <taxon>Neoptera</taxon>
        <taxon>Endopterygota</taxon>
        <taxon>Coleoptera</taxon>
        <taxon>Polyphaga</taxon>
        <taxon>Elateriformia</taxon>
        <taxon>Elateroidea</taxon>
        <taxon>Lampyridae</taxon>
        <taxon>Luciolinae</taxon>
        <taxon>Aquatica</taxon>
    </lineage>
</organism>
<evidence type="ECO:0000256" key="2">
    <source>
        <dbReference type="RuleBase" id="RU000383"/>
    </source>
</evidence>
<dbReference type="Proteomes" id="UP001353858">
    <property type="component" value="Unassembled WGS sequence"/>
</dbReference>
<dbReference type="InterPro" id="IPR013763">
    <property type="entry name" value="Cyclin-like_dom"/>
</dbReference>
<dbReference type="AlphaFoldDB" id="A0AAN7PA71"/>
<feature type="compositionally biased region" description="Basic and acidic residues" evidence="3">
    <location>
        <begin position="406"/>
        <end position="524"/>
    </location>
</feature>
<evidence type="ECO:0000256" key="1">
    <source>
        <dbReference type="ARBA" id="ARBA00023127"/>
    </source>
</evidence>
<protein>
    <recommendedName>
        <fullName evidence="8">Cyclin-L1</fullName>
    </recommendedName>
</protein>
<dbReference type="SMART" id="SM01332">
    <property type="entry name" value="Cyclin_C"/>
    <property type="match status" value="1"/>
</dbReference>
<dbReference type="EMBL" id="JARPUR010000004">
    <property type="protein sequence ID" value="KAK4878121.1"/>
    <property type="molecule type" value="Genomic_DNA"/>
</dbReference>
<name>A0AAN7PA71_9COLE</name>
<dbReference type="PIRSF" id="PIRSF036580">
    <property type="entry name" value="Cyclin_L"/>
    <property type="match status" value="1"/>
</dbReference>
<dbReference type="Pfam" id="PF00134">
    <property type="entry name" value="Cyclin_N"/>
    <property type="match status" value="1"/>
</dbReference>
<dbReference type="InterPro" id="IPR043198">
    <property type="entry name" value="Cyclin/Ssn8"/>
</dbReference>
<evidence type="ECO:0000259" key="5">
    <source>
        <dbReference type="SMART" id="SM01332"/>
    </source>
</evidence>
<dbReference type="PANTHER" id="PTHR10026">
    <property type="entry name" value="CYCLIN"/>
    <property type="match status" value="1"/>
</dbReference>
<evidence type="ECO:0000256" key="3">
    <source>
        <dbReference type="SAM" id="MobiDB-lite"/>
    </source>
</evidence>
<accession>A0AAN7PA71</accession>
<comment type="caution">
    <text evidence="6">The sequence shown here is derived from an EMBL/GenBank/DDBJ whole genome shotgun (WGS) entry which is preliminary data.</text>
</comment>
<comment type="similarity">
    <text evidence="2">Belongs to the cyclin family.</text>
</comment>
<evidence type="ECO:0008006" key="8">
    <source>
        <dbReference type="Google" id="ProtNLM"/>
    </source>
</evidence>
<feature type="domain" description="Cyclin C-terminal" evidence="5">
    <location>
        <begin position="172"/>
        <end position="294"/>
    </location>
</feature>
<dbReference type="InterPro" id="IPR006671">
    <property type="entry name" value="Cyclin_N"/>
</dbReference>
<feature type="region of interest" description="Disordered" evidence="3">
    <location>
        <begin position="287"/>
        <end position="524"/>
    </location>
</feature>
<evidence type="ECO:0000313" key="7">
    <source>
        <dbReference type="Proteomes" id="UP001353858"/>
    </source>
</evidence>
<feature type="compositionally biased region" description="Basic residues" evidence="3">
    <location>
        <begin position="338"/>
        <end position="379"/>
    </location>
</feature>
<keyword evidence="1 2" id="KW-0195">Cyclin</keyword>
<dbReference type="GO" id="GO:0016538">
    <property type="term" value="F:cyclin-dependent protein serine/threonine kinase regulator activity"/>
    <property type="evidence" value="ECO:0007669"/>
    <property type="project" value="InterPro"/>
</dbReference>
<feature type="domain" description="Cyclin-like" evidence="4">
    <location>
        <begin position="176"/>
        <end position="260"/>
    </location>
</feature>
<proteinExistence type="inferred from homology"/>
<feature type="compositionally biased region" description="Low complexity" evidence="3">
    <location>
        <begin position="292"/>
        <end position="309"/>
    </location>
</feature>
<dbReference type="InterPro" id="IPR036915">
    <property type="entry name" value="Cyclin-like_sf"/>
</dbReference>
<feature type="compositionally biased region" description="Basic residues" evidence="3">
    <location>
        <begin position="391"/>
        <end position="403"/>
    </location>
</feature>
<keyword evidence="7" id="KW-1185">Reference proteome</keyword>
<feature type="domain" description="Cyclin-like" evidence="4">
    <location>
        <begin position="61"/>
        <end position="163"/>
    </location>
</feature>
<dbReference type="FunFam" id="1.10.472.10:FF:000016">
    <property type="entry name" value="cyclin-L1 isoform X1"/>
    <property type="match status" value="1"/>
</dbReference>
<dbReference type="Pfam" id="PF02984">
    <property type="entry name" value="Cyclin_C"/>
    <property type="match status" value="1"/>
</dbReference>
<dbReference type="GO" id="GO:0006357">
    <property type="term" value="P:regulation of transcription by RNA polymerase II"/>
    <property type="evidence" value="ECO:0007669"/>
    <property type="project" value="InterPro"/>
</dbReference>